<feature type="domain" description="Liprin-alpha CC2" evidence="1">
    <location>
        <begin position="37"/>
        <end position="96"/>
    </location>
</feature>
<keyword evidence="3" id="KW-1185">Reference proteome</keyword>
<dbReference type="Proteomes" id="UP001176941">
    <property type="component" value="Chromosome 31"/>
</dbReference>
<reference evidence="2" key="1">
    <citation type="submission" date="2023-04" db="EMBL/GenBank/DDBJ databases">
        <authorList>
            <consortium name="ELIXIR-Norway"/>
        </authorList>
    </citation>
    <scope>NUCLEOTIDE SEQUENCE [LARGE SCALE GENOMIC DNA]</scope>
</reference>
<protein>
    <recommendedName>
        <fullName evidence="1">Liprin-alpha CC2 domain-containing protein</fullName>
    </recommendedName>
</protein>
<proteinExistence type="predicted"/>
<gene>
    <name evidence="2" type="ORF">MRATA1EN1_LOCUS20494</name>
</gene>
<dbReference type="InterPro" id="IPR057892">
    <property type="entry name" value="LIP-1_CC2"/>
</dbReference>
<evidence type="ECO:0000313" key="2">
    <source>
        <dbReference type="EMBL" id="CAI9171532.1"/>
    </source>
</evidence>
<accession>A0ABN8ZCA6</accession>
<dbReference type="EMBL" id="OX459967">
    <property type="protein sequence ID" value="CAI9171532.1"/>
    <property type="molecule type" value="Genomic_DNA"/>
</dbReference>
<dbReference type="Pfam" id="PF25526">
    <property type="entry name" value="LIP-1"/>
    <property type="match status" value="1"/>
</dbReference>
<name>A0ABN8ZCA6_RANTA</name>
<organism evidence="2 3">
    <name type="scientific">Rangifer tarandus platyrhynchus</name>
    <name type="common">Svalbard reindeer</name>
    <dbReference type="NCBI Taxonomy" id="3082113"/>
    <lineage>
        <taxon>Eukaryota</taxon>
        <taxon>Metazoa</taxon>
        <taxon>Chordata</taxon>
        <taxon>Craniata</taxon>
        <taxon>Vertebrata</taxon>
        <taxon>Euteleostomi</taxon>
        <taxon>Mammalia</taxon>
        <taxon>Eutheria</taxon>
        <taxon>Laurasiatheria</taxon>
        <taxon>Artiodactyla</taxon>
        <taxon>Ruminantia</taxon>
        <taxon>Pecora</taxon>
        <taxon>Cervidae</taxon>
        <taxon>Odocoileinae</taxon>
        <taxon>Rangifer</taxon>
    </lineage>
</organism>
<sequence>MTSEVEVLRVLKTLFEQRKALDEKRLSNSSLSHKEDVAKVTELQEVIYKQSWEQSQMKEHLAALSTHVTELEEDLDTARKDLLKSDKVNRTLQRDVC</sequence>
<evidence type="ECO:0000313" key="3">
    <source>
        <dbReference type="Proteomes" id="UP001176941"/>
    </source>
</evidence>
<evidence type="ECO:0000259" key="1">
    <source>
        <dbReference type="Pfam" id="PF25526"/>
    </source>
</evidence>